<feature type="binding site" evidence="8">
    <location>
        <position position="254"/>
    </location>
    <ligand>
        <name>Mg(2+)</name>
        <dbReference type="ChEBI" id="CHEBI:18420"/>
    </ligand>
</feature>
<reference evidence="9 10" key="1">
    <citation type="submission" date="2024-04" db="EMBL/GenBank/DDBJ databases">
        <title>Phylogenomic analyses of a clade within the roseobacter group suggest taxonomic reassignments of species of the genera Aestuariivita, Citreicella, Loktanella, Nautella, Pelagibaca, Ruegeria, Thalassobius, Thiobacimonas and Tropicibacter, and the proposal o.</title>
        <authorList>
            <person name="Jeon C.O."/>
        </authorList>
    </citation>
    <scope>NUCLEOTIDE SEQUENCE [LARGE SCALE GENOMIC DNA]</scope>
    <source>
        <strain evidence="9 10">G8-12</strain>
    </source>
</reference>
<evidence type="ECO:0000256" key="5">
    <source>
        <dbReference type="ARBA" id="ARBA00022741"/>
    </source>
</evidence>
<dbReference type="AlphaFoldDB" id="A0AAN0NIC3"/>
<evidence type="ECO:0000256" key="2">
    <source>
        <dbReference type="ARBA" id="ARBA00022679"/>
    </source>
</evidence>
<feature type="binding site" evidence="8">
    <location>
        <position position="121"/>
    </location>
    <ligand>
        <name>ATP</name>
        <dbReference type="ChEBI" id="CHEBI:30616"/>
    </ligand>
</feature>
<comment type="catalytic activity">
    <reaction evidence="8">
        <text>L-tyrosyl-[protein] + UTP = O-(5'-uridylyl)-L-tyrosyl-[protein] + diphosphate</text>
        <dbReference type="Rhea" id="RHEA:83887"/>
        <dbReference type="Rhea" id="RHEA-COMP:10136"/>
        <dbReference type="Rhea" id="RHEA-COMP:20238"/>
        <dbReference type="ChEBI" id="CHEBI:33019"/>
        <dbReference type="ChEBI" id="CHEBI:46398"/>
        <dbReference type="ChEBI" id="CHEBI:46858"/>
        <dbReference type="ChEBI" id="CHEBI:90602"/>
    </reaction>
</comment>
<sequence length="471" mass="50953">MRIPFDNSYAKLPPQMYTAQLPTPVKSPQMIATNADLAAILGVDPADLDTPDAAQVFAGNHIPEGAAPLAQVYAGHQFGNWNPQLGDGRAVLLGEVIGTDGLRRDIQLKGSGPTPYSRSGDGRAWLGPVMREYLVSEAMHAMGVPTTRALAAVTTGEVVYREDRLPGAVIARVAQSHIRVGTFQFFASRGDMVALRALTDHVIARHYPDANGPADLLDLVIARYATLIARWMGLGFIHGVMNTDNVSIAGETIDYGPCAFMDGFHPDSVFSAIDQYGRYAYSNQPGIGAWNTAQFATALIPLMPDRDAAIEDFTAVVHRMPALYEAAWLQVFGAKLGITDPVEGDRALINDLLDLMAKDGADFTNTFANLNTPNARDQFINRDTFDAWAVRWQARKAQDAAAIMAQANPQIIPRNHRVEEVIQAGLSGDYAPFHALLAAVTAPYAPLTEATAKFARAPSKDEMVTRTFCGT</sequence>
<feature type="active site" description="Proton acceptor" evidence="8">
    <location>
        <position position="244"/>
    </location>
</feature>
<feature type="binding site" evidence="8">
    <location>
        <position position="122"/>
    </location>
    <ligand>
        <name>ATP</name>
        <dbReference type="ChEBI" id="CHEBI:30616"/>
    </ligand>
</feature>
<dbReference type="GO" id="GO:0030145">
    <property type="term" value="F:manganese ion binding"/>
    <property type="evidence" value="ECO:0007669"/>
    <property type="project" value="UniProtKB-UniRule"/>
</dbReference>
<comment type="catalytic activity">
    <reaction evidence="8">
        <text>L-histidyl-[protein] + UTP = N(tele)-(5'-uridylyl)-L-histidyl-[protein] + diphosphate</text>
        <dbReference type="Rhea" id="RHEA:83891"/>
        <dbReference type="Rhea" id="RHEA-COMP:9745"/>
        <dbReference type="Rhea" id="RHEA-COMP:20239"/>
        <dbReference type="ChEBI" id="CHEBI:29979"/>
        <dbReference type="ChEBI" id="CHEBI:33019"/>
        <dbReference type="ChEBI" id="CHEBI:46398"/>
        <dbReference type="ChEBI" id="CHEBI:233474"/>
    </reaction>
</comment>
<evidence type="ECO:0000256" key="1">
    <source>
        <dbReference type="ARBA" id="ARBA00009747"/>
    </source>
</evidence>
<organism evidence="9 10">
    <name type="scientific">Yoonia algicola</name>
    <dbReference type="NCBI Taxonomy" id="3137368"/>
    <lineage>
        <taxon>Bacteria</taxon>
        <taxon>Pseudomonadati</taxon>
        <taxon>Pseudomonadota</taxon>
        <taxon>Alphaproteobacteria</taxon>
        <taxon>Rhodobacterales</taxon>
        <taxon>Paracoccaceae</taxon>
        <taxon>Yoonia</taxon>
    </lineage>
</organism>
<dbReference type="EC" id="2.7.7.-" evidence="8"/>
<comment type="catalytic activity">
    <reaction evidence="8">
        <text>L-seryl-[protein] + ATP = 3-O-(5'-adenylyl)-L-seryl-[protein] + diphosphate</text>
        <dbReference type="Rhea" id="RHEA:58120"/>
        <dbReference type="Rhea" id="RHEA-COMP:9863"/>
        <dbReference type="Rhea" id="RHEA-COMP:15073"/>
        <dbReference type="ChEBI" id="CHEBI:29999"/>
        <dbReference type="ChEBI" id="CHEBI:30616"/>
        <dbReference type="ChEBI" id="CHEBI:33019"/>
        <dbReference type="ChEBI" id="CHEBI:142516"/>
        <dbReference type="EC" id="2.7.7.108"/>
    </reaction>
</comment>
<feature type="binding site" evidence="8">
    <location>
        <position position="88"/>
    </location>
    <ligand>
        <name>ATP</name>
        <dbReference type="ChEBI" id="CHEBI:30616"/>
    </ligand>
</feature>
<keyword evidence="4 8" id="KW-0479">Metal-binding</keyword>
<gene>
    <name evidence="8" type="primary">ydiU</name>
    <name evidence="8" type="synonym">selO</name>
    <name evidence="9" type="ORF">AABB28_06410</name>
</gene>
<comment type="function">
    <text evidence="8">Nucleotidyltransferase involved in the post-translational modification of proteins. It can catalyze the addition of adenosine monophosphate (AMP) or uridine monophosphate (UMP) to a protein, resulting in modifications known as AMPylation and UMPylation.</text>
</comment>
<dbReference type="Proteomes" id="UP001451782">
    <property type="component" value="Chromosome"/>
</dbReference>
<dbReference type="Pfam" id="PF02696">
    <property type="entry name" value="SelO"/>
    <property type="match status" value="1"/>
</dbReference>
<dbReference type="HAMAP" id="MF_00692">
    <property type="entry name" value="SelO"/>
    <property type="match status" value="1"/>
</dbReference>
<keyword evidence="6 8" id="KW-0067">ATP-binding</keyword>
<dbReference type="GO" id="GO:0000287">
    <property type="term" value="F:magnesium ion binding"/>
    <property type="evidence" value="ECO:0007669"/>
    <property type="project" value="UniProtKB-UniRule"/>
</dbReference>
<dbReference type="NCBIfam" id="NF000658">
    <property type="entry name" value="PRK00029.1"/>
    <property type="match status" value="1"/>
</dbReference>
<feature type="binding site" evidence="8">
    <location>
        <position position="86"/>
    </location>
    <ligand>
        <name>ATP</name>
        <dbReference type="ChEBI" id="CHEBI:30616"/>
    </ligand>
</feature>
<feature type="binding site" evidence="8">
    <location>
        <position position="89"/>
    </location>
    <ligand>
        <name>ATP</name>
        <dbReference type="ChEBI" id="CHEBI:30616"/>
    </ligand>
</feature>
<dbReference type="EC" id="2.7.7.108" evidence="8"/>
<feature type="binding site" evidence="8">
    <location>
        <position position="109"/>
    </location>
    <ligand>
        <name>ATP</name>
        <dbReference type="ChEBI" id="CHEBI:30616"/>
    </ligand>
</feature>
<evidence type="ECO:0000256" key="6">
    <source>
        <dbReference type="ARBA" id="ARBA00022840"/>
    </source>
</evidence>
<evidence type="ECO:0000256" key="3">
    <source>
        <dbReference type="ARBA" id="ARBA00022695"/>
    </source>
</evidence>
<comment type="catalytic activity">
    <reaction evidence="8">
        <text>L-threonyl-[protein] + ATP = 3-O-(5'-adenylyl)-L-threonyl-[protein] + diphosphate</text>
        <dbReference type="Rhea" id="RHEA:54292"/>
        <dbReference type="Rhea" id="RHEA-COMP:11060"/>
        <dbReference type="Rhea" id="RHEA-COMP:13847"/>
        <dbReference type="ChEBI" id="CHEBI:30013"/>
        <dbReference type="ChEBI" id="CHEBI:30616"/>
        <dbReference type="ChEBI" id="CHEBI:33019"/>
        <dbReference type="ChEBI" id="CHEBI:138113"/>
        <dbReference type="EC" id="2.7.7.108"/>
    </reaction>
</comment>
<evidence type="ECO:0000256" key="4">
    <source>
        <dbReference type="ARBA" id="ARBA00022723"/>
    </source>
</evidence>
<evidence type="ECO:0000313" key="9">
    <source>
        <dbReference type="EMBL" id="WZU64902.1"/>
    </source>
</evidence>
<dbReference type="GO" id="GO:0070733">
    <property type="term" value="F:AMPylase activity"/>
    <property type="evidence" value="ECO:0007669"/>
    <property type="project" value="UniProtKB-EC"/>
</dbReference>
<dbReference type="PANTHER" id="PTHR32057:SF14">
    <property type="entry name" value="PROTEIN ADENYLYLTRANSFERASE SELO, MITOCHONDRIAL"/>
    <property type="match status" value="1"/>
</dbReference>
<keyword evidence="2 8" id="KW-0808">Transferase</keyword>
<keyword evidence="7 8" id="KW-0460">Magnesium</keyword>
<dbReference type="InterPro" id="IPR003846">
    <property type="entry name" value="SelO"/>
</dbReference>
<dbReference type="KEGG" id="yag:AABB28_06410"/>
<keyword evidence="5 8" id="KW-0547">Nucleotide-binding</keyword>
<comment type="catalytic activity">
    <reaction evidence="8">
        <text>L-seryl-[protein] + UTP = O-(5'-uridylyl)-L-seryl-[protein] + diphosphate</text>
        <dbReference type="Rhea" id="RHEA:64604"/>
        <dbReference type="Rhea" id="RHEA-COMP:9863"/>
        <dbReference type="Rhea" id="RHEA-COMP:16635"/>
        <dbReference type="ChEBI" id="CHEBI:29999"/>
        <dbReference type="ChEBI" id="CHEBI:33019"/>
        <dbReference type="ChEBI" id="CHEBI:46398"/>
        <dbReference type="ChEBI" id="CHEBI:156051"/>
    </reaction>
</comment>
<feature type="binding site" evidence="8">
    <location>
        <position position="172"/>
    </location>
    <ligand>
        <name>ATP</name>
        <dbReference type="ChEBI" id="CHEBI:30616"/>
    </ligand>
</feature>
<feature type="binding site" evidence="8">
    <location>
        <position position="179"/>
    </location>
    <ligand>
        <name>ATP</name>
        <dbReference type="ChEBI" id="CHEBI:30616"/>
    </ligand>
</feature>
<evidence type="ECO:0000313" key="10">
    <source>
        <dbReference type="Proteomes" id="UP001451782"/>
    </source>
</evidence>
<dbReference type="RefSeq" id="WP_342071257.1">
    <property type="nucleotide sequence ID" value="NZ_CP151762.1"/>
</dbReference>
<comment type="cofactor">
    <cofactor evidence="8">
        <name>Mg(2+)</name>
        <dbReference type="ChEBI" id="CHEBI:18420"/>
    </cofactor>
    <cofactor evidence="8">
        <name>Mn(2+)</name>
        <dbReference type="ChEBI" id="CHEBI:29035"/>
    </cofactor>
</comment>
<feature type="binding site" evidence="8">
    <location>
        <position position="245"/>
    </location>
    <ligand>
        <name>Mg(2+)</name>
        <dbReference type="ChEBI" id="CHEBI:18420"/>
    </ligand>
</feature>
<accession>A0AAN0NIC3</accession>
<dbReference type="EMBL" id="CP151762">
    <property type="protein sequence ID" value="WZU64902.1"/>
    <property type="molecule type" value="Genomic_DNA"/>
</dbReference>
<proteinExistence type="inferred from homology"/>
<name>A0AAN0NIC3_9RHOB</name>
<keyword evidence="10" id="KW-1185">Reference proteome</keyword>
<comment type="catalytic activity">
    <reaction evidence="8">
        <text>L-tyrosyl-[protein] + ATP = O-(5'-adenylyl)-L-tyrosyl-[protein] + diphosphate</text>
        <dbReference type="Rhea" id="RHEA:54288"/>
        <dbReference type="Rhea" id="RHEA-COMP:10136"/>
        <dbReference type="Rhea" id="RHEA-COMP:13846"/>
        <dbReference type="ChEBI" id="CHEBI:30616"/>
        <dbReference type="ChEBI" id="CHEBI:33019"/>
        <dbReference type="ChEBI" id="CHEBI:46858"/>
        <dbReference type="ChEBI" id="CHEBI:83624"/>
        <dbReference type="EC" id="2.7.7.108"/>
    </reaction>
</comment>
<evidence type="ECO:0000256" key="8">
    <source>
        <dbReference type="HAMAP-Rule" id="MF_00692"/>
    </source>
</evidence>
<keyword evidence="3 8" id="KW-0548">Nucleotidyltransferase</keyword>
<dbReference type="PANTHER" id="PTHR32057">
    <property type="entry name" value="PROTEIN ADENYLYLTRANSFERASE SELO, MITOCHONDRIAL"/>
    <property type="match status" value="1"/>
</dbReference>
<protein>
    <recommendedName>
        <fullName evidence="8">Protein nucleotidyltransferase YdiU</fullName>
        <ecNumber evidence="8">2.7.7.-</ecNumber>
    </recommendedName>
    <alternativeName>
        <fullName evidence="8">Protein adenylyltransferase YdiU</fullName>
        <ecNumber evidence="8">2.7.7.108</ecNumber>
    </alternativeName>
    <alternativeName>
        <fullName evidence="8">Protein uridylyltransferase YdiU</fullName>
        <ecNumber evidence="8">2.7.7.-</ecNumber>
    </alternativeName>
</protein>
<comment type="similarity">
    <text evidence="1 8">Belongs to the SELO family.</text>
</comment>
<feature type="binding site" evidence="8">
    <location>
        <position position="254"/>
    </location>
    <ligand>
        <name>ATP</name>
        <dbReference type="ChEBI" id="CHEBI:30616"/>
    </ligand>
</feature>
<dbReference type="GO" id="GO:0005524">
    <property type="term" value="F:ATP binding"/>
    <property type="evidence" value="ECO:0007669"/>
    <property type="project" value="UniProtKB-UniRule"/>
</dbReference>
<keyword evidence="8" id="KW-0464">Manganese</keyword>
<evidence type="ECO:0000256" key="7">
    <source>
        <dbReference type="ARBA" id="ARBA00022842"/>
    </source>
</evidence>